<reference evidence="1" key="2">
    <citation type="journal article" date="2015" name="Data Brief">
        <title>Shoot transcriptome of the giant reed, Arundo donax.</title>
        <authorList>
            <person name="Barrero R.A."/>
            <person name="Guerrero F.D."/>
            <person name="Moolhuijzen P."/>
            <person name="Goolsby J.A."/>
            <person name="Tidwell J."/>
            <person name="Bellgard S.E."/>
            <person name="Bellgard M.I."/>
        </authorList>
    </citation>
    <scope>NUCLEOTIDE SEQUENCE</scope>
    <source>
        <tissue evidence="1">Shoot tissue taken approximately 20 cm above the soil surface</tissue>
    </source>
</reference>
<name>A0A0A9FJU1_ARUDO</name>
<organism evidence="1">
    <name type="scientific">Arundo donax</name>
    <name type="common">Giant reed</name>
    <name type="synonym">Donax arundinaceus</name>
    <dbReference type="NCBI Taxonomy" id="35708"/>
    <lineage>
        <taxon>Eukaryota</taxon>
        <taxon>Viridiplantae</taxon>
        <taxon>Streptophyta</taxon>
        <taxon>Embryophyta</taxon>
        <taxon>Tracheophyta</taxon>
        <taxon>Spermatophyta</taxon>
        <taxon>Magnoliopsida</taxon>
        <taxon>Liliopsida</taxon>
        <taxon>Poales</taxon>
        <taxon>Poaceae</taxon>
        <taxon>PACMAD clade</taxon>
        <taxon>Arundinoideae</taxon>
        <taxon>Arundineae</taxon>
        <taxon>Arundo</taxon>
    </lineage>
</organism>
<protein>
    <submittedName>
        <fullName evidence="1">Uncharacterized protein</fullName>
    </submittedName>
</protein>
<dbReference type="EMBL" id="GBRH01189358">
    <property type="protein sequence ID" value="JAE08538.1"/>
    <property type="molecule type" value="Transcribed_RNA"/>
</dbReference>
<accession>A0A0A9FJU1</accession>
<dbReference type="AlphaFoldDB" id="A0A0A9FJU1"/>
<reference evidence="1" key="1">
    <citation type="submission" date="2014-09" db="EMBL/GenBank/DDBJ databases">
        <authorList>
            <person name="Magalhaes I.L.F."/>
            <person name="Oliveira U."/>
            <person name="Santos F.R."/>
            <person name="Vidigal T.H.D.A."/>
            <person name="Brescovit A.D."/>
            <person name="Santos A.J."/>
        </authorList>
    </citation>
    <scope>NUCLEOTIDE SEQUENCE</scope>
    <source>
        <tissue evidence="1">Shoot tissue taken approximately 20 cm above the soil surface</tissue>
    </source>
</reference>
<evidence type="ECO:0000313" key="1">
    <source>
        <dbReference type="EMBL" id="JAE08538.1"/>
    </source>
</evidence>
<proteinExistence type="predicted"/>
<sequence>MNLTPIALGFSRPASEMTFLKKGMY</sequence>